<dbReference type="FunFam" id="1.10.510.10:FF:000571">
    <property type="entry name" value="Maternal embryonic leucine zipper kinase"/>
    <property type="match status" value="1"/>
</dbReference>
<dbReference type="InterPro" id="IPR000719">
    <property type="entry name" value="Prot_kinase_dom"/>
</dbReference>
<dbReference type="Gene3D" id="1.10.510.10">
    <property type="entry name" value="Transferase(Phosphotransferase) domain 1"/>
    <property type="match status" value="1"/>
</dbReference>
<keyword evidence="5 7" id="KW-0067">ATP-binding</keyword>
<dbReference type="PROSITE" id="PS00107">
    <property type="entry name" value="PROTEIN_KINASE_ATP"/>
    <property type="match status" value="1"/>
</dbReference>
<dbReference type="PANTHER" id="PTHR24350">
    <property type="entry name" value="SERINE/THREONINE-PROTEIN KINASE IAL-RELATED"/>
    <property type="match status" value="1"/>
</dbReference>
<dbReference type="SMART" id="SM00220">
    <property type="entry name" value="S_TKc"/>
    <property type="match status" value="1"/>
</dbReference>
<feature type="compositionally biased region" description="Low complexity" evidence="10">
    <location>
        <begin position="609"/>
        <end position="622"/>
    </location>
</feature>
<feature type="region of interest" description="Disordered" evidence="10">
    <location>
        <begin position="585"/>
        <end position="642"/>
    </location>
</feature>
<feature type="cross-link" description="Glycyl lysine isopeptide (Lys-Gly) (interchain with G-Cter in SUMO2)" evidence="8">
    <location>
        <position position="380"/>
    </location>
</feature>
<dbReference type="InterPro" id="IPR011009">
    <property type="entry name" value="Kinase-like_dom_sf"/>
</dbReference>
<evidence type="ECO:0000256" key="9">
    <source>
        <dbReference type="PROSITE-ProRule" id="PRU10141"/>
    </source>
</evidence>
<keyword evidence="1" id="KW-0723">Serine/threonine-protein kinase</keyword>
<dbReference type="AlphaFoldDB" id="A0A485L6P2"/>
<evidence type="ECO:0000256" key="6">
    <source>
        <dbReference type="PIRSR" id="PIRSR630616-1"/>
    </source>
</evidence>
<evidence type="ECO:0000256" key="10">
    <source>
        <dbReference type="SAM" id="MobiDB-lite"/>
    </source>
</evidence>
<evidence type="ECO:0000313" key="14">
    <source>
        <dbReference type="Proteomes" id="UP000332933"/>
    </source>
</evidence>
<evidence type="ECO:0000256" key="3">
    <source>
        <dbReference type="ARBA" id="ARBA00022741"/>
    </source>
</evidence>
<dbReference type="InterPro" id="IPR017441">
    <property type="entry name" value="Protein_kinase_ATP_BS"/>
</dbReference>
<dbReference type="GO" id="GO:0004674">
    <property type="term" value="F:protein serine/threonine kinase activity"/>
    <property type="evidence" value="ECO:0007669"/>
    <property type="project" value="UniProtKB-KW"/>
</dbReference>
<protein>
    <submittedName>
        <fullName evidence="13">Aste57867_16829 protein</fullName>
    </submittedName>
</protein>
<proteinExistence type="predicted"/>
<feature type="region of interest" description="Disordered" evidence="10">
    <location>
        <begin position="160"/>
        <end position="195"/>
    </location>
</feature>
<sequence length="710" mass="78413">MAEAVPPRPIVRLPLKQYTPLRASRHGSAPAVRPRMIAATTRRDPMEPPHTPKEVSFFLATALRPIQVVKWSKPVKPHPPPIATNATDPCRPRTAGTGSKKLQYALVCARLLAENKACELAVKRAEAASATARDTCYSDKVASTAVVKARCKSANANVKRVAKPVAPSKEPPRQSSNQRSHSQPATSAAVTSSEPKQPRCQFAAVAQEVISLAALTKALDTIVRKPTNRPERDELCFALLDVDNVHTTSLDGYLLGKVVGVGTFGKVRIATHKVSTQAVAIKSYERNRTKDAAQWKRIQVEAKLMEKLDHPYIIRLFETIETPTKLHIVMENVTSDVGNLCEFVKRQKRLAEDDAGHLFAQVLSAVSYMHGMQLIHRDIKLENILLDRYGNTKLVDFGFSAVQSASKPFSTFCGTPCYMAPEIIHRKTYLGAPVDVWSLGVLLFAMLCGFFPFRARNYNELYRKIVKGHFDFPLHVSADAQALIRGILQGDPTKRATLHDIRIHPWTRRYLTARHQHLPLYRQLSLGLLADAVAGVLQKHLVEHMEMLGIHRNLVHVALEDKRYNGLTTLYYLMLYRAEGICRDGSDASPSSVETTTTTTPPQQMQSRAQTAHAAAGTPKAALQEPPLAARSPPVPSKTLAPAMDDEIDDEGELVGTPDLETLAQSSLHAPLPSLTTQTSSKGLDDEPTLVPQWQSRELRDVVEILDRGL</sequence>
<dbReference type="SUPFAM" id="SSF56112">
    <property type="entry name" value="Protein kinase-like (PK-like)"/>
    <property type="match status" value="1"/>
</dbReference>
<dbReference type="GO" id="GO:0005524">
    <property type="term" value="F:ATP binding"/>
    <property type="evidence" value="ECO:0007669"/>
    <property type="project" value="UniProtKB-UniRule"/>
</dbReference>
<reference evidence="13 14" key="1">
    <citation type="submission" date="2019-03" db="EMBL/GenBank/DDBJ databases">
        <authorList>
            <person name="Gaulin E."/>
            <person name="Dumas B."/>
        </authorList>
    </citation>
    <scope>NUCLEOTIDE SEQUENCE [LARGE SCALE GENOMIC DNA]</scope>
    <source>
        <strain evidence="13">CBS 568.67</strain>
    </source>
</reference>
<feature type="compositionally biased region" description="Polar residues" evidence="10">
    <location>
        <begin position="173"/>
        <end position="195"/>
    </location>
</feature>
<keyword evidence="2" id="KW-0808">Transferase</keyword>
<organism evidence="13 14">
    <name type="scientific">Aphanomyces stellatus</name>
    <dbReference type="NCBI Taxonomy" id="120398"/>
    <lineage>
        <taxon>Eukaryota</taxon>
        <taxon>Sar</taxon>
        <taxon>Stramenopiles</taxon>
        <taxon>Oomycota</taxon>
        <taxon>Saprolegniomycetes</taxon>
        <taxon>Saprolegniales</taxon>
        <taxon>Verrucalvaceae</taxon>
        <taxon>Aphanomyces</taxon>
    </lineage>
</organism>
<evidence type="ECO:0000313" key="12">
    <source>
        <dbReference type="EMBL" id="KAF0692027.1"/>
    </source>
</evidence>
<dbReference type="OrthoDB" id="193931at2759"/>
<keyword evidence="3 7" id="KW-0547">Nucleotide-binding</keyword>
<feature type="domain" description="Protein kinase" evidence="11">
    <location>
        <begin position="253"/>
        <end position="507"/>
    </location>
</feature>
<evidence type="ECO:0000256" key="1">
    <source>
        <dbReference type="ARBA" id="ARBA00022527"/>
    </source>
</evidence>
<gene>
    <name evidence="13" type="primary">Aste57867_16829</name>
    <name evidence="12" type="ORF">As57867_016771</name>
    <name evidence="13" type="ORF">ASTE57867_16829</name>
</gene>
<evidence type="ECO:0000313" key="13">
    <source>
        <dbReference type="EMBL" id="VFT93593.1"/>
    </source>
</evidence>
<feature type="binding site" evidence="7">
    <location>
        <position position="396"/>
    </location>
    <ligand>
        <name>ATP</name>
        <dbReference type="ChEBI" id="CHEBI:30616"/>
    </ligand>
</feature>
<keyword evidence="4" id="KW-0418">Kinase</keyword>
<evidence type="ECO:0000256" key="2">
    <source>
        <dbReference type="ARBA" id="ARBA00022679"/>
    </source>
</evidence>
<feature type="binding site" evidence="7 9">
    <location>
        <position position="282"/>
    </location>
    <ligand>
        <name>ATP</name>
        <dbReference type="ChEBI" id="CHEBI:30616"/>
    </ligand>
</feature>
<dbReference type="Proteomes" id="UP000332933">
    <property type="component" value="Unassembled WGS sequence"/>
</dbReference>
<evidence type="ECO:0000259" key="11">
    <source>
        <dbReference type="PROSITE" id="PS50011"/>
    </source>
</evidence>
<name>A0A485L6P2_9STRA</name>
<dbReference type="InterPro" id="IPR008271">
    <property type="entry name" value="Ser/Thr_kinase_AS"/>
</dbReference>
<feature type="region of interest" description="Disordered" evidence="10">
    <location>
        <begin position="72"/>
        <end position="96"/>
    </location>
</feature>
<evidence type="ECO:0000256" key="4">
    <source>
        <dbReference type="ARBA" id="ARBA00022777"/>
    </source>
</evidence>
<accession>A0A485L6P2</accession>
<evidence type="ECO:0000256" key="8">
    <source>
        <dbReference type="PIRSR" id="PIRSR630616-3"/>
    </source>
</evidence>
<dbReference type="InterPro" id="IPR030616">
    <property type="entry name" value="Aur-like"/>
</dbReference>
<dbReference type="Pfam" id="PF00069">
    <property type="entry name" value="Pkinase"/>
    <property type="match status" value="1"/>
</dbReference>
<dbReference type="EMBL" id="VJMH01005993">
    <property type="protein sequence ID" value="KAF0692027.1"/>
    <property type="molecule type" value="Genomic_DNA"/>
</dbReference>
<evidence type="ECO:0000256" key="5">
    <source>
        <dbReference type="ARBA" id="ARBA00022840"/>
    </source>
</evidence>
<dbReference type="PROSITE" id="PS50011">
    <property type="entry name" value="PROTEIN_KINASE_DOM"/>
    <property type="match status" value="1"/>
</dbReference>
<feature type="active site" description="Proton acceptor" evidence="6">
    <location>
        <position position="378"/>
    </location>
</feature>
<dbReference type="CDD" id="cd14003">
    <property type="entry name" value="STKc_AMPK-like"/>
    <property type="match status" value="1"/>
</dbReference>
<feature type="binding site" evidence="7">
    <location>
        <begin position="382"/>
        <end position="383"/>
    </location>
    <ligand>
        <name>ATP</name>
        <dbReference type="ChEBI" id="CHEBI:30616"/>
    </ligand>
</feature>
<keyword evidence="14" id="KW-1185">Reference proteome</keyword>
<dbReference type="EMBL" id="CAADRA010006014">
    <property type="protein sequence ID" value="VFT93593.1"/>
    <property type="molecule type" value="Genomic_DNA"/>
</dbReference>
<reference evidence="12" key="2">
    <citation type="submission" date="2019-06" db="EMBL/GenBank/DDBJ databases">
        <title>Genomics analysis of Aphanomyces spp. identifies a new class of oomycete effector associated with host adaptation.</title>
        <authorList>
            <person name="Gaulin E."/>
        </authorList>
    </citation>
    <scope>NUCLEOTIDE SEQUENCE</scope>
    <source>
        <strain evidence="12">CBS 578.67</strain>
    </source>
</reference>
<evidence type="ECO:0000256" key="7">
    <source>
        <dbReference type="PIRSR" id="PIRSR630616-2"/>
    </source>
</evidence>
<dbReference type="PROSITE" id="PS00108">
    <property type="entry name" value="PROTEIN_KINASE_ST"/>
    <property type="match status" value="1"/>
</dbReference>
<feature type="compositionally biased region" description="Polar residues" evidence="10">
    <location>
        <begin position="664"/>
        <end position="682"/>
    </location>
</feature>
<feature type="region of interest" description="Disordered" evidence="10">
    <location>
        <begin position="664"/>
        <end position="691"/>
    </location>
</feature>